<dbReference type="Proteomes" id="UP000663828">
    <property type="component" value="Unassembled WGS sequence"/>
</dbReference>
<dbReference type="InterPro" id="IPR036860">
    <property type="entry name" value="SH2_dom_sf"/>
</dbReference>
<protein>
    <recommendedName>
        <fullName evidence="1">PH domain-containing protein</fullName>
    </recommendedName>
</protein>
<dbReference type="SUPFAM" id="SSF55550">
    <property type="entry name" value="SH2 domain"/>
    <property type="match status" value="1"/>
</dbReference>
<gene>
    <name evidence="2" type="ORF">XAT740_LOCUS45637</name>
</gene>
<dbReference type="AlphaFoldDB" id="A0A815ZA21"/>
<dbReference type="InterPro" id="IPR011993">
    <property type="entry name" value="PH-like_dom_sf"/>
</dbReference>
<evidence type="ECO:0000259" key="1">
    <source>
        <dbReference type="PROSITE" id="PS50003"/>
    </source>
</evidence>
<dbReference type="SUPFAM" id="SSF50729">
    <property type="entry name" value="PH domain-like"/>
    <property type="match status" value="1"/>
</dbReference>
<evidence type="ECO:0000313" key="2">
    <source>
        <dbReference type="EMBL" id="CAF1582246.1"/>
    </source>
</evidence>
<feature type="domain" description="PH" evidence="1">
    <location>
        <begin position="1"/>
        <end position="128"/>
    </location>
</feature>
<dbReference type="Pfam" id="PF00169">
    <property type="entry name" value="PH"/>
    <property type="match status" value="1"/>
</dbReference>
<sequence length="313" mass="36791">MNQTKPTYDRIQPSIIYEDKIQYRKDQKQYIGCLAKFFYPDGSQRTTLYLFENKTPKSSFLSIELHDYEKVELCAEQKKETAWKLPSLSRTTYAFQLIPRHKEKVQIFVCETEEHRNKWMEKLSESIAKFETSETYALDSYVPSPTCSFHIIAARFEEEKPVLQKPAPPVPNRTKPVMNNRIEIKNEPANLNYVVLNSKNSSLRIDDIFYANTFNELHKIFMQINKPGVFAVMEKANPEYDCKLAIRVYENQHLPISSWNIYHNHQIDEYYLVENGPAFANIVDLCSYYMKSDLPSESSTINRLIAPYKFHLH</sequence>
<reference evidence="2" key="1">
    <citation type="submission" date="2021-02" db="EMBL/GenBank/DDBJ databases">
        <authorList>
            <person name="Nowell W R."/>
        </authorList>
    </citation>
    <scope>NUCLEOTIDE SEQUENCE</scope>
</reference>
<comment type="caution">
    <text evidence="2">The sequence shown here is derived from an EMBL/GenBank/DDBJ whole genome shotgun (WGS) entry which is preliminary data.</text>
</comment>
<accession>A0A815ZA21</accession>
<evidence type="ECO:0000313" key="3">
    <source>
        <dbReference type="Proteomes" id="UP000663828"/>
    </source>
</evidence>
<organism evidence="2 3">
    <name type="scientific">Adineta ricciae</name>
    <name type="common">Rotifer</name>
    <dbReference type="NCBI Taxonomy" id="249248"/>
    <lineage>
        <taxon>Eukaryota</taxon>
        <taxon>Metazoa</taxon>
        <taxon>Spiralia</taxon>
        <taxon>Gnathifera</taxon>
        <taxon>Rotifera</taxon>
        <taxon>Eurotatoria</taxon>
        <taxon>Bdelloidea</taxon>
        <taxon>Adinetida</taxon>
        <taxon>Adinetidae</taxon>
        <taxon>Adineta</taxon>
    </lineage>
</organism>
<name>A0A815ZA21_ADIRI</name>
<dbReference type="EMBL" id="CAJNOR010005992">
    <property type="protein sequence ID" value="CAF1582246.1"/>
    <property type="molecule type" value="Genomic_DNA"/>
</dbReference>
<proteinExistence type="predicted"/>
<dbReference type="InterPro" id="IPR001849">
    <property type="entry name" value="PH_domain"/>
</dbReference>
<keyword evidence="3" id="KW-1185">Reference proteome</keyword>
<dbReference type="PROSITE" id="PS50003">
    <property type="entry name" value="PH_DOMAIN"/>
    <property type="match status" value="1"/>
</dbReference>
<dbReference type="Gene3D" id="2.30.29.30">
    <property type="entry name" value="Pleckstrin-homology domain (PH domain)/Phosphotyrosine-binding domain (PTB)"/>
    <property type="match status" value="1"/>
</dbReference>